<evidence type="ECO:0000259" key="6">
    <source>
        <dbReference type="Pfam" id="PF13001"/>
    </source>
</evidence>
<evidence type="ECO:0000313" key="9">
    <source>
        <dbReference type="Proteomes" id="UP001174934"/>
    </source>
</evidence>
<dbReference type="GO" id="GO:0005634">
    <property type="term" value="C:nucleus"/>
    <property type="evidence" value="ECO:0007669"/>
    <property type="project" value="TreeGrafter"/>
</dbReference>
<name>A0AA40C599_9PEZI</name>
<dbReference type="InterPro" id="IPR055443">
    <property type="entry name" value="HEAT_ECM29"/>
</dbReference>
<reference evidence="8" key="1">
    <citation type="submission" date="2023-06" db="EMBL/GenBank/DDBJ databases">
        <title>Genome-scale phylogeny and comparative genomics of the fungal order Sordariales.</title>
        <authorList>
            <consortium name="Lawrence Berkeley National Laboratory"/>
            <person name="Hensen N."/>
            <person name="Bonometti L."/>
            <person name="Westerberg I."/>
            <person name="Brannstrom I.O."/>
            <person name="Guillou S."/>
            <person name="Cros-Aarteil S."/>
            <person name="Calhoun S."/>
            <person name="Haridas S."/>
            <person name="Kuo A."/>
            <person name="Mondo S."/>
            <person name="Pangilinan J."/>
            <person name="Riley R."/>
            <person name="LaButti K."/>
            <person name="Andreopoulos B."/>
            <person name="Lipzen A."/>
            <person name="Chen C."/>
            <person name="Yanf M."/>
            <person name="Daum C."/>
            <person name="Ng V."/>
            <person name="Clum A."/>
            <person name="Steindorff A."/>
            <person name="Ohm R."/>
            <person name="Martin F."/>
            <person name="Silar P."/>
            <person name="Natvig D."/>
            <person name="Lalanne C."/>
            <person name="Gautier V."/>
            <person name="Ament-velasquez S.L."/>
            <person name="Kruys A."/>
            <person name="Hutchinson M.I."/>
            <person name="Powell A.J."/>
            <person name="Barry K."/>
            <person name="Miller A.N."/>
            <person name="Grigoriev I.V."/>
            <person name="Debuchy R."/>
            <person name="Gladieux P."/>
            <person name="Thoren M.H."/>
            <person name="Johannesson H."/>
        </authorList>
    </citation>
    <scope>NUCLEOTIDE SEQUENCE</scope>
    <source>
        <strain evidence="8">SMH3391-2</strain>
    </source>
</reference>
<comment type="caution">
    <text evidence="8">The sequence shown here is derived from an EMBL/GenBank/DDBJ whole genome shotgun (WGS) entry which is preliminary data.</text>
</comment>
<accession>A0AA40C599</accession>
<dbReference type="Proteomes" id="UP001174934">
    <property type="component" value="Unassembled WGS sequence"/>
</dbReference>
<dbReference type="InterPro" id="IPR024372">
    <property type="entry name" value="Ecm29_N"/>
</dbReference>
<gene>
    <name evidence="8" type="ORF">B0T17DRAFT_492566</name>
</gene>
<dbReference type="GO" id="GO:0036503">
    <property type="term" value="P:ERAD pathway"/>
    <property type="evidence" value="ECO:0007669"/>
    <property type="project" value="TreeGrafter"/>
</dbReference>
<dbReference type="InterPro" id="IPR016024">
    <property type="entry name" value="ARM-type_fold"/>
</dbReference>
<evidence type="ECO:0000256" key="4">
    <source>
        <dbReference type="ARBA" id="ARBA00022942"/>
    </source>
</evidence>
<dbReference type="GO" id="GO:0043248">
    <property type="term" value="P:proteasome assembly"/>
    <property type="evidence" value="ECO:0007669"/>
    <property type="project" value="InterPro"/>
</dbReference>
<keyword evidence="9" id="KW-1185">Reference proteome</keyword>
<dbReference type="EMBL" id="JAULSR010000003">
    <property type="protein sequence ID" value="KAK0624818.1"/>
    <property type="molecule type" value="Genomic_DNA"/>
</dbReference>
<keyword evidence="4 8" id="KW-0647">Proteasome</keyword>
<comment type="subcellular location">
    <subcellularLocation>
        <location evidence="1">Cytoplasm</location>
    </subcellularLocation>
</comment>
<dbReference type="GO" id="GO:0060090">
    <property type="term" value="F:molecular adaptor activity"/>
    <property type="evidence" value="ECO:0007669"/>
    <property type="project" value="InterPro"/>
</dbReference>
<dbReference type="PANTHER" id="PTHR23346:SF19">
    <property type="entry name" value="PROTEASOME ADAPTER AND SCAFFOLD PROTEIN ECM29"/>
    <property type="match status" value="1"/>
</dbReference>
<evidence type="ECO:0000256" key="5">
    <source>
        <dbReference type="SAM" id="MobiDB-lite"/>
    </source>
</evidence>
<organism evidence="8 9">
    <name type="scientific">Bombardia bombarda</name>
    <dbReference type="NCBI Taxonomy" id="252184"/>
    <lineage>
        <taxon>Eukaryota</taxon>
        <taxon>Fungi</taxon>
        <taxon>Dikarya</taxon>
        <taxon>Ascomycota</taxon>
        <taxon>Pezizomycotina</taxon>
        <taxon>Sordariomycetes</taxon>
        <taxon>Sordariomycetidae</taxon>
        <taxon>Sordariales</taxon>
        <taxon>Lasiosphaeriaceae</taxon>
        <taxon>Bombardia</taxon>
    </lineage>
</organism>
<evidence type="ECO:0000256" key="1">
    <source>
        <dbReference type="ARBA" id="ARBA00004496"/>
    </source>
</evidence>
<dbReference type="GO" id="GO:0000502">
    <property type="term" value="C:proteasome complex"/>
    <property type="evidence" value="ECO:0007669"/>
    <property type="project" value="UniProtKB-KW"/>
</dbReference>
<evidence type="ECO:0000256" key="3">
    <source>
        <dbReference type="ARBA" id="ARBA00022737"/>
    </source>
</evidence>
<dbReference type="InterPro" id="IPR011989">
    <property type="entry name" value="ARM-like"/>
</dbReference>
<dbReference type="Gene3D" id="1.25.10.10">
    <property type="entry name" value="Leucine-rich Repeat Variant"/>
    <property type="match status" value="2"/>
</dbReference>
<evidence type="ECO:0000256" key="2">
    <source>
        <dbReference type="ARBA" id="ARBA00022490"/>
    </source>
</evidence>
<dbReference type="Pfam" id="PF23731">
    <property type="entry name" value="ARM_ECM29_C"/>
    <property type="match status" value="1"/>
</dbReference>
<feature type="domain" description="Proteasome component Ecm29 N-terminal" evidence="6">
    <location>
        <begin position="14"/>
        <end position="524"/>
    </location>
</feature>
<evidence type="ECO:0000259" key="7">
    <source>
        <dbReference type="Pfam" id="PF24492"/>
    </source>
</evidence>
<sequence length="1892" mass="208088">MTNPSTEQRELDLVEKVDFRILGVSNNEEKLQQLLKVYLPPLLLKAGSEYASVRNKVVVISQRLHTFIQPPGIVLPVAALLDQYKAAASPLLKHLDLTFIQHSVRRLEASERRSLVPKAIRGIGSDSGSTVAGLFNVLLRLLGDLRLPPRASKEDLSLREDIGLSDPKDAAFVAEWLGKLLLLRTNAAGPTASPGLSDADIAFLTLGKPDTWALSAKGLSLPETRIKVATFLTSGAFTDEERFIPAIYAAASGDSRVSELGDDMLKRSAISLEDPALIKKLFQAHSKLPAPYRIRILGLLSKSEIATTFTDEILATFRQNVASQATESSDAMQIDGQPPSRKAAGLEQTKVHRALFEYINWVARIGSKKTDFNRIGPPLVQLLRDFIQDQGWPKPESQSLDDITLRSRAYETIGVLAKGTSMPTDDRLSLTSWLFRSLAEDPTPDVVVNIDGALSSLTSIFKPPLEPTTHERLRSILLMYMVQQGEEDGGSSDIVRSARHAATKWANNCLPFSDISARWIDILAVAGRRDERSDVVEEGQKGLDPWTYYANDDRSTELPAWQDMVQTFFKEPMTHLSAAAPSVPGQNEGQGGMDVDEESVFRNFPGDAFIAFPVAVDYCKRILFLAALKGTFKVEPGWERQLLTLVHSDLATRQAIRTYFASESAYGRSVSDLLHAAFEGMIKENARVAEKCARSFVDIASFVPRAVLEPLVSRSVELLPLVTSNRKEFRALGAKAFGILAAHPKNGAEAVAKSKAALVNVTQTLKTAIGSDLNAVEGAFLALAHLASRLVYYSAETKDEVVGDLGEIFPTLDSISSSSVSTQEALFEAYAQLWTAGIQTFPAAEKEKDSHKEFITKAFIDPLVLHAKKGNEKAITALGRLAISLPVTDAAATDKSPDDDILALVLEKLYALYEIKQAEVHFAVGEAITAAIACWDAEVVQITADVQADSGDAYRVHKRASRITTVLEKLLVDCKTTKPSLLKASGIWLFCIIQHCSHLEEIQRRLRQCQVAFMRLLSARDELVQETASRGLALVYEKGDPELKGELVRDLVSSFTGSGPQLKVDDETELFDAGALPTGEGKSITSYKDIVSLANEVGDQSLVYKFMSLATNAATWSTRSAFGRFGLSNILSESEIDPKLYPKLYRYRFDPNQNVQKSMNDIWKALVKDSNTVLETHFDAIMRDLLKSILTKEWRVREASCAAISDLISGRPFPKYEPYYKDIWTAALKVLDDVKSTVRNAALHLCIALSTTLVRQLEDSGSTASATVMMNEALPFLLSDKGIESGVEDVKLFATITVIKIAKSGGKSLNPYIPTMVPNLLGILSTIEPEAINYHYQRAGEDNREKIDRLRSTMVSQSPISEAIENCLRSVDGDVMRELAPGLEEAVKSAVGMPTKIGCSRVLTTLATRHGNNFKPYAARFLQLMERVALERNDEVSQGYARAAAYIMRVAPDDARLKWVAKVRKLYMESEDETRRQKVADCVLAVSKISPDVFGELEAGLLPFAFLGKNDTDEYVGKGFGEVWDKQAGSGISVTRWVREIVELCDKALGTHQWALKHAGALAIAEAVGAVTGAGDLMGVVNLENLRMLWPVYEKALGLKTFEGKEKLLERFPGFVAKTKGVWGEEKLGETLRKIAVREAKRNNAEYRPHALKCLWGFAEAREDLDVLGEIGGIVTPFLAEMVEAEAEADKMDVDEKKKTAANNAGRGLDSKSKTAWAAIEAVAKGYNRGRMAKGGKEAWGQLRRVVEVLEENASGKGKKGLELESPYIARAEFDTIRRGYWYECVTELLEAALKGSGNSAAENVEAGEVEILKWYLATLDIDKADAGTEDQRLARTKAVGAVLKLWKTQQAGEGETMKETRRVVKEAMAKALREERSLEVQRGWRDALGLL</sequence>
<evidence type="ECO:0000313" key="8">
    <source>
        <dbReference type="EMBL" id="KAK0624818.1"/>
    </source>
</evidence>
<dbReference type="GO" id="GO:0005737">
    <property type="term" value="C:cytoplasm"/>
    <property type="evidence" value="ECO:0007669"/>
    <property type="project" value="UniProtKB-SubCell"/>
</dbReference>
<dbReference type="SUPFAM" id="SSF48371">
    <property type="entry name" value="ARM repeat"/>
    <property type="match status" value="1"/>
</dbReference>
<protein>
    <submittedName>
        <fullName evidence="8">Proteasome stabiliser-domain-containing protein</fullName>
    </submittedName>
</protein>
<dbReference type="PANTHER" id="PTHR23346">
    <property type="entry name" value="TRANSLATIONAL ACTIVATOR GCN1-RELATED"/>
    <property type="match status" value="1"/>
</dbReference>
<dbReference type="Pfam" id="PF24492">
    <property type="entry name" value="HEAT_ECM29"/>
    <property type="match status" value="1"/>
</dbReference>
<feature type="region of interest" description="Disordered" evidence="5">
    <location>
        <begin position="326"/>
        <end position="345"/>
    </location>
</feature>
<dbReference type="Pfam" id="PF13001">
    <property type="entry name" value="ECM29_N"/>
    <property type="match status" value="1"/>
</dbReference>
<keyword evidence="3" id="KW-0677">Repeat</keyword>
<feature type="domain" description="Proteasome adapter and scaffold protein ECM29 HEAT-repeat" evidence="7">
    <location>
        <begin position="1309"/>
        <end position="1468"/>
    </location>
</feature>
<keyword evidence="2" id="KW-0963">Cytoplasm</keyword>
<proteinExistence type="predicted"/>